<comment type="similarity">
    <text evidence="1">Belongs to the PhzF family.</text>
</comment>
<dbReference type="PANTHER" id="PTHR13774:SF17">
    <property type="entry name" value="PHENAZINE BIOSYNTHESIS-LIKE DOMAIN-CONTAINING PROTEIN"/>
    <property type="match status" value="1"/>
</dbReference>
<evidence type="ECO:0000313" key="3">
    <source>
        <dbReference type="EMBL" id="KRL92964.1"/>
    </source>
</evidence>
<dbReference type="Pfam" id="PF02567">
    <property type="entry name" value="PhzC-PhzF"/>
    <property type="match status" value="1"/>
</dbReference>
<evidence type="ECO:0000256" key="2">
    <source>
        <dbReference type="ARBA" id="ARBA00023235"/>
    </source>
</evidence>
<reference evidence="3 4" key="1">
    <citation type="journal article" date="2015" name="Genome Announc.">
        <title>Expanding the biotechnology potential of lactobacilli through comparative genomics of 213 strains and associated genera.</title>
        <authorList>
            <person name="Sun Z."/>
            <person name="Harris H.M."/>
            <person name="McCann A."/>
            <person name="Guo C."/>
            <person name="Argimon S."/>
            <person name="Zhang W."/>
            <person name="Yang X."/>
            <person name="Jeffery I.B."/>
            <person name="Cooney J.C."/>
            <person name="Kagawa T.F."/>
            <person name="Liu W."/>
            <person name="Song Y."/>
            <person name="Salvetti E."/>
            <person name="Wrobel A."/>
            <person name="Rasinkangas P."/>
            <person name="Parkhill J."/>
            <person name="Rea M.C."/>
            <person name="O'Sullivan O."/>
            <person name="Ritari J."/>
            <person name="Douillard F.P."/>
            <person name="Paul Ross R."/>
            <person name="Yang R."/>
            <person name="Briner A.E."/>
            <person name="Felis G.E."/>
            <person name="de Vos W.M."/>
            <person name="Barrangou R."/>
            <person name="Klaenhammer T.R."/>
            <person name="Caufield P.W."/>
            <person name="Cui Y."/>
            <person name="Zhang H."/>
            <person name="O'Toole P.W."/>
        </authorList>
    </citation>
    <scope>NUCLEOTIDE SEQUENCE [LARGE SCALE GENOMIC DNA]</scope>
    <source>
        <strain evidence="3 4">DSM 18793</strain>
    </source>
</reference>
<accession>A0A0R1UJ52</accession>
<protein>
    <submittedName>
        <fullName evidence="3">Phenazine biosynthesis protein PhzF</fullName>
    </submittedName>
</protein>
<dbReference type="Proteomes" id="UP000051084">
    <property type="component" value="Unassembled WGS sequence"/>
</dbReference>
<dbReference type="GO" id="GO:0016853">
    <property type="term" value="F:isomerase activity"/>
    <property type="evidence" value="ECO:0007669"/>
    <property type="project" value="UniProtKB-KW"/>
</dbReference>
<name>A0A0R1UJ52_9LACO</name>
<dbReference type="PIRSF" id="PIRSF016184">
    <property type="entry name" value="PhzC_PhzF"/>
    <property type="match status" value="1"/>
</dbReference>
<dbReference type="EMBL" id="AZGC01000049">
    <property type="protein sequence ID" value="KRL92964.1"/>
    <property type="molecule type" value="Genomic_DNA"/>
</dbReference>
<evidence type="ECO:0000256" key="1">
    <source>
        <dbReference type="ARBA" id="ARBA00008270"/>
    </source>
</evidence>
<dbReference type="PANTHER" id="PTHR13774">
    <property type="entry name" value="PHENAZINE BIOSYNTHESIS PROTEIN"/>
    <property type="match status" value="1"/>
</dbReference>
<keyword evidence="2" id="KW-0413">Isomerase</keyword>
<dbReference type="STRING" id="417373.GCA_001570685_00777"/>
<dbReference type="InterPro" id="IPR003719">
    <property type="entry name" value="Phenazine_PhzF-like"/>
</dbReference>
<organism evidence="3 4">
    <name type="scientific">Limosilactobacillus equigenerosi DSM 18793 = JCM 14505</name>
    <dbReference type="NCBI Taxonomy" id="1423742"/>
    <lineage>
        <taxon>Bacteria</taxon>
        <taxon>Bacillati</taxon>
        <taxon>Bacillota</taxon>
        <taxon>Bacilli</taxon>
        <taxon>Lactobacillales</taxon>
        <taxon>Lactobacillaceae</taxon>
        <taxon>Limosilactobacillus</taxon>
    </lineage>
</organism>
<sequence>MKMKQYVIDAFTDQVFHGNQAAVCLLDHWLVDEILHQMARENNFSDTAFVVKEAGQWHLRWFTPAGEIELCGHATLGTAYVLFKFVETTATQLTFNTLAGELTVTKDGDWLAMDFPKYALTPVPVTAAMSEALGVTPTAAYLGRDLVCIFDTVAQVQTMTPDIPKVKALPGVLVHVTAPGQDEFDYVARSFAPKHLIDEDPVCGVGHCHLVPYWTQRLGKNQLMAYQASERGGVLKVKMNGERVSLAGQVALYSVGDVMVEG</sequence>
<dbReference type="AlphaFoldDB" id="A0A0R1UJ52"/>
<comment type="caution">
    <text evidence="3">The sequence shown here is derived from an EMBL/GenBank/DDBJ whole genome shotgun (WGS) entry which is preliminary data.</text>
</comment>
<keyword evidence="4" id="KW-1185">Reference proteome</keyword>
<dbReference type="Gene3D" id="3.10.310.10">
    <property type="entry name" value="Diaminopimelate Epimerase, Chain A, domain 1"/>
    <property type="match status" value="2"/>
</dbReference>
<gene>
    <name evidence="3" type="ORF">FC21_GL000065</name>
</gene>
<proteinExistence type="inferred from homology"/>
<dbReference type="SUPFAM" id="SSF54506">
    <property type="entry name" value="Diaminopimelate epimerase-like"/>
    <property type="match status" value="1"/>
</dbReference>
<dbReference type="GO" id="GO:0005737">
    <property type="term" value="C:cytoplasm"/>
    <property type="evidence" value="ECO:0007669"/>
    <property type="project" value="TreeGrafter"/>
</dbReference>
<evidence type="ECO:0000313" key="4">
    <source>
        <dbReference type="Proteomes" id="UP000051084"/>
    </source>
</evidence>
<dbReference type="NCBIfam" id="TIGR00654">
    <property type="entry name" value="PhzF_family"/>
    <property type="match status" value="1"/>
</dbReference>
<dbReference type="PATRIC" id="fig|1423742.4.peg.74"/>